<proteinExistence type="inferred from homology"/>
<comment type="caution">
    <text evidence="6">The sequence shown here is derived from an EMBL/GenBank/DDBJ whole genome shotgun (WGS) entry which is preliminary data.</text>
</comment>
<keyword evidence="4" id="KW-0472">Membrane</keyword>
<dbReference type="Gene3D" id="1.20.1250.20">
    <property type="entry name" value="MFS general substrate transporter like domains"/>
    <property type="match status" value="2"/>
</dbReference>
<dbReference type="PROSITE" id="PS50850">
    <property type="entry name" value="MFS"/>
    <property type="match status" value="1"/>
</dbReference>
<evidence type="ECO:0000256" key="4">
    <source>
        <dbReference type="SAM" id="Phobius"/>
    </source>
</evidence>
<accession>A0A5M3M8E1</accession>
<dbReference type="OrthoDB" id="6499973at2759"/>
<dbReference type="InterPro" id="IPR050327">
    <property type="entry name" value="Proton-linked_MCT"/>
</dbReference>
<evidence type="ECO:0000256" key="3">
    <source>
        <dbReference type="SAM" id="MobiDB-lite"/>
    </source>
</evidence>
<feature type="transmembrane region" description="Helical" evidence="4">
    <location>
        <begin position="285"/>
        <end position="306"/>
    </location>
</feature>
<dbReference type="KEGG" id="cput:CONPUDRAFT_169677"/>
<dbReference type="Pfam" id="PF07690">
    <property type="entry name" value="MFS_1"/>
    <property type="match status" value="1"/>
</dbReference>
<dbReference type="EMBL" id="JH711589">
    <property type="protein sequence ID" value="EIW75313.1"/>
    <property type="molecule type" value="Genomic_DNA"/>
</dbReference>
<reference evidence="7" key="1">
    <citation type="journal article" date="2012" name="Science">
        <title>The Paleozoic origin of enzymatic lignin decomposition reconstructed from 31 fungal genomes.</title>
        <authorList>
            <person name="Floudas D."/>
            <person name="Binder M."/>
            <person name="Riley R."/>
            <person name="Barry K."/>
            <person name="Blanchette R.A."/>
            <person name="Henrissat B."/>
            <person name="Martinez A.T."/>
            <person name="Otillar R."/>
            <person name="Spatafora J.W."/>
            <person name="Yadav J.S."/>
            <person name="Aerts A."/>
            <person name="Benoit I."/>
            <person name="Boyd A."/>
            <person name="Carlson A."/>
            <person name="Copeland A."/>
            <person name="Coutinho P.M."/>
            <person name="de Vries R.P."/>
            <person name="Ferreira P."/>
            <person name="Findley K."/>
            <person name="Foster B."/>
            <person name="Gaskell J."/>
            <person name="Glotzer D."/>
            <person name="Gorecki P."/>
            <person name="Heitman J."/>
            <person name="Hesse C."/>
            <person name="Hori C."/>
            <person name="Igarashi K."/>
            <person name="Jurgens J.A."/>
            <person name="Kallen N."/>
            <person name="Kersten P."/>
            <person name="Kohler A."/>
            <person name="Kuees U."/>
            <person name="Kumar T.K.A."/>
            <person name="Kuo A."/>
            <person name="LaButti K."/>
            <person name="Larrondo L.F."/>
            <person name="Lindquist E."/>
            <person name="Ling A."/>
            <person name="Lombard V."/>
            <person name="Lucas S."/>
            <person name="Lundell T."/>
            <person name="Martin R."/>
            <person name="McLaughlin D.J."/>
            <person name="Morgenstern I."/>
            <person name="Morin E."/>
            <person name="Murat C."/>
            <person name="Nagy L.G."/>
            <person name="Nolan M."/>
            <person name="Ohm R.A."/>
            <person name="Patyshakuliyeva A."/>
            <person name="Rokas A."/>
            <person name="Ruiz-Duenas F.J."/>
            <person name="Sabat G."/>
            <person name="Salamov A."/>
            <person name="Samejima M."/>
            <person name="Schmutz J."/>
            <person name="Slot J.C."/>
            <person name="St John F."/>
            <person name="Stenlid J."/>
            <person name="Sun H."/>
            <person name="Sun S."/>
            <person name="Syed K."/>
            <person name="Tsang A."/>
            <person name="Wiebenga A."/>
            <person name="Young D."/>
            <person name="Pisabarro A."/>
            <person name="Eastwood D.C."/>
            <person name="Martin F."/>
            <person name="Cullen D."/>
            <person name="Grigoriev I.V."/>
            <person name="Hibbett D.S."/>
        </authorList>
    </citation>
    <scope>NUCLEOTIDE SEQUENCE [LARGE SCALE GENOMIC DNA]</scope>
    <source>
        <strain evidence="7">RWD-64-598 SS2</strain>
    </source>
</reference>
<dbReference type="InterPro" id="IPR011701">
    <property type="entry name" value="MFS"/>
</dbReference>
<evidence type="ECO:0000259" key="5">
    <source>
        <dbReference type="PROSITE" id="PS50850"/>
    </source>
</evidence>
<gene>
    <name evidence="6" type="ORF">CONPUDRAFT_169677</name>
</gene>
<evidence type="ECO:0000313" key="7">
    <source>
        <dbReference type="Proteomes" id="UP000053558"/>
    </source>
</evidence>
<feature type="transmembrane region" description="Helical" evidence="4">
    <location>
        <begin position="201"/>
        <end position="222"/>
    </location>
</feature>
<dbReference type="GO" id="GO:0022857">
    <property type="term" value="F:transmembrane transporter activity"/>
    <property type="evidence" value="ECO:0007669"/>
    <property type="project" value="InterPro"/>
</dbReference>
<dbReference type="SUPFAM" id="SSF103473">
    <property type="entry name" value="MFS general substrate transporter"/>
    <property type="match status" value="1"/>
</dbReference>
<evidence type="ECO:0000256" key="2">
    <source>
        <dbReference type="ARBA" id="ARBA00006727"/>
    </source>
</evidence>
<feature type="transmembrane region" description="Helical" evidence="4">
    <location>
        <begin position="168"/>
        <end position="189"/>
    </location>
</feature>
<feature type="transmembrane region" description="Helical" evidence="4">
    <location>
        <begin position="338"/>
        <end position="356"/>
    </location>
</feature>
<feature type="transmembrane region" description="Helical" evidence="4">
    <location>
        <begin position="106"/>
        <end position="127"/>
    </location>
</feature>
<dbReference type="PANTHER" id="PTHR11360:SF252">
    <property type="entry name" value="MAJOR FACILITATOR SUPERFAMILY (MFS) PROFILE DOMAIN-CONTAINING PROTEIN-RELATED"/>
    <property type="match status" value="1"/>
</dbReference>
<feature type="transmembrane region" description="Helical" evidence="4">
    <location>
        <begin position="133"/>
        <end position="156"/>
    </location>
</feature>
<dbReference type="PANTHER" id="PTHR11360">
    <property type="entry name" value="MONOCARBOXYLATE TRANSPORTER"/>
    <property type="match status" value="1"/>
</dbReference>
<dbReference type="InterPro" id="IPR020846">
    <property type="entry name" value="MFS_dom"/>
</dbReference>
<keyword evidence="4" id="KW-0812">Transmembrane</keyword>
<sequence length="440" mass="47602">MSTLGKAMEQMSTPRTNELEKHRQDLEDAAEFPEGGWAAWCTVLGAFLIQVCSYGYTTSFGVYQDYYTEAYITNQSTSAISWIGSVNAFLYEIGGLASGRLYDRGYFYPVVWGGCLLQAFSLFMLSLAKPNQYYQVFLAQGVASGLSAGMLYVPTMAVVAQYFCKRRALIMTIVSSGVAVGSVIHPIMLNNTLSGDRSLGFANSVRASAGLVSGLMLIACCLMRTRQKPPETSVDYRKVAKGCATDVAFVFGTLSLTIFDIAYYYPLFYIQLDAVSHDLDSTFSFYSLVILNAASFVGQIVAGLLADTFGVPNVLVLATFGGTILIFGMIAISTIPGFVVFAIIYGVFSGMFLAMWSPTMEVLTPNNEELGARMGILCAFMAIGGLIGSPISGALLGNSYKWWKPALFNGIVGALGCFLAVGMRLTIDKQRFRGISITDP</sequence>
<name>A0A5M3M8E1_CONPW</name>
<dbReference type="Proteomes" id="UP000053558">
    <property type="component" value="Unassembled WGS sequence"/>
</dbReference>
<evidence type="ECO:0000313" key="6">
    <source>
        <dbReference type="EMBL" id="EIW75313.1"/>
    </source>
</evidence>
<feature type="transmembrane region" description="Helical" evidence="4">
    <location>
        <begin position="406"/>
        <end position="427"/>
    </location>
</feature>
<dbReference type="GeneID" id="19206306"/>
<dbReference type="AlphaFoldDB" id="A0A5M3M8E1"/>
<dbReference type="RefSeq" id="XP_007774716.1">
    <property type="nucleotide sequence ID" value="XM_007776526.1"/>
</dbReference>
<comment type="similarity">
    <text evidence="2">Belongs to the major facilitator superfamily. Monocarboxylate porter (TC 2.A.1.13) family.</text>
</comment>
<protein>
    <submittedName>
        <fullName evidence="6">MFS general substrate transporter</fullName>
    </submittedName>
</protein>
<feature type="region of interest" description="Disordered" evidence="3">
    <location>
        <begin position="1"/>
        <end position="23"/>
    </location>
</feature>
<feature type="transmembrane region" description="Helical" evidence="4">
    <location>
        <begin position="243"/>
        <end position="265"/>
    </location>
</feature>
<dbReference type="InterPro" id="IPR036259">
    <property type="entry name" value="MFS_trans_sf"/>
</dbReference>
<feature type="transmembrane region" description="Helical" evidence="4">
    <location>
        <begin position="313"/>
        <end position="332"/>
    </location>
</feature>
<feature type="transmembrane region" description="Helical" evidence="4">
    <location>
        <begin position="376"/>
        <end position="400"/>
    </location>
</feature>
<keyword evidence="4" id="KW-1133">Transmembrane helix</keyword>
<feature type="domain" description="Major facilitator superfamily (MFS) profile" evidence="5">
    <location>
        <begin position="241"/>
        <end position="440"/>
    </location>
</feature>
<keyword evidence="7" id="KW-1185">Reference proteome</keyword>
<comment type="subcellular location">
    <subcellularLocation>
        <location evidence="1">Membrane</location>
        <topology evidence="1">Multi-pass membrane protein</topology>
    </subcellularLocation>
</comment>
<evidence type="ECO:0000256" key="1">
    <source>
        <dbReference type="ARBA" id="ARBA00004141"/>
    </source>
</evidence>
<dbReference type="OMA" id="THGLDKT"/>
<organism evidence="6 7">
    <name type="scientific">Coniophora puteana (strain RWD-64-598)</name>
    <name type="common">Brown rot fungus</name>
    <dbReference type="NCBI Taxonomy" id="741705"/>
    <lineage>
        <taxon>Eukaryota</taxon>
        <taxon>Fungi</taxon>
        <taxon>Dikarya</taxon>
        <taxon>Basidiomycota</taxon>
        <taxon>Agaricomycotina</taxon>
        <taxon>Agaricomycetes</taxon>
        <taxon>Agaricomycetidae</taxon>
        <taxon>Boletales</taxon>
        <taxon>Coniophorineae</taxon>
        <taxon>Coniophoraceae</taxon>
        <taxon>Coniophora</taxon>
    </lineage>
</organism>
<dbReference type="GO" id="GO:0016020">
    <property type="term" value="C:membrane"/>
    <property type="evidence" value="ECO:0007669"/>
    <property type="project" value="UniProtKB-SubCell"/>
</dbReference>